<reference evidence="3 4" key="1">
    <citation type="submission" date="2018-03" db="EMBL/GenBank/DDBJ databases">
        <title>Genomic Encyclopedia of Archaeal and Bacterial Type Strains, Phase II (KMG-II): from individual species to whole genera.</title>
        <authorList>
            <person name="Goeker M."/>
        </authorList>
    </citation>
    <scope>NUCLEOTIDE SEQUENCE [LARGE SCALE GENOMIC DNA]</scope>
    <source>
        <strain evidence="3 4">DSM 25027</strain>
    </source>
</reference>
<dbReference type="PANTHER" id="PTHR16026">
    <property type="entry name" value="CARTILAGE ACIDIC PROTEIN 1"/>
    <property type="match status" value="1"/>
</dbReference>
<name>A0A2T0MFZ0_9FLAO</name>
<evidence type="ECO:0000259" key="2">
    <source>
        <dbReference type="Pfam" id="PF07593"/>
    </source>
</evidence>
<dbReference type="PANTHER" id="PTHR16026:SF0">
    <property type="entry name" value="CARTILAGE ACIDIC PROTEIN 1"/>
    <property type="match status" value="1"/>
</dbReference>
<feature type="domain" description="ASPIC/UnbV" evidence="2">
    <location>
        <begin position="517"/>
        <end position="581"/>
    </location>
</feature>
<keyword evidence="4" id="KW-1185">Reference proteome</keyword>
<dbReference type="InterPro" id="IPR028994">
    <property type="entry name" value="Integrin_alpha_N"/>
</dbReference>
<protein>
    <submittedName>
        <fullName evidence="3">VCBS repeat protein</fullName>
    </submittedName>
</protein>
<evidence type="ECO:0000256" key="1">
    <source>
        <dbReference type="ARBA" id="ARBA00022729"/>
    </source>
</evidence>
<dbReference type="InterPro" id="IPR027039">
    <property type="entry name" value="Crtac1"/>
</dbReference>
<sequence>MGILFSGCKQKQEKEKLFKKRSASETGVSFKNQLTDTPELNILTYLYFYNGAGVAAGDFNNDGLPDLYFTSNQESDRLYLNNGNLNFTDITEASGIDNSDEWTTGVTQVDINNDGWLDIYVCKVGNYQTLKGKNLLYVNQGADNKGIPTFKEEADKYNLDFSGFSTQAAFFDYDLDGDLDMYLLNHSVKPNRTYGKGSKRKQIDSLSGDILFRNDDGKFMDVSQEAGIFQGSIGYGLGIGISDVNNDGYPDVYIGNDFFENDYFYFNQGNGTFKETISSNEKVLGHTSHFSMGNTIADINNDGWTDIISLDMLPENLETYKTSGLEYAFPTYDQYLRNGFAPQYMQNTLHLNRKGQTFNEIAHMSGVAATEWSWGALFADFDNDGHKDLFVSNGIKGATNDMDFISFIANEKIQKAIESGMTQKEMSFIGELPEKKVPNYFFKNNGDLTFSDVTNTWSESEDSFSHGCAYVDLDNDGDLDVVVNNVNEEAYILENTQKDNNRSLSLSFEGTTKNRFGVGVKVKAYIKGSTLVGESFPTKGYLSSTTNTIHLGLGKDSILDSLQVIWPSKRFQTLKEVSVGKLTLKYEDALDSIASLKHKSFNFFKPVEGLIPFAHDEKPTVEFNVDPLIPFANTNNGPSVSVADINQDGLDDVFISGAKAQASALFVQNKEGGFTQLQDELFAQDAFNEDVAHTFFDANGDGFKDLVVVSAGNEFKSSSRIQPRLYLNKNGRFVKDSLAFKGVELNASKVLAVDFDNDGDMDLTITSDQKPRQFGIEDRQYLFQNDGSGNFEDVTSVFSKEFEQVGNVKDASWIDLDGNGYTDLIVVGHWMPVTIFLNNGKELTLASGDNLENSHGLWNSLIVDDFDGDGDMDLVVGNWGLNSKLKASLERPLTLYSKDFDTNGSVEPLVTYYHGTKETPFASKDELVKQLPFLNKDFLSYKSFAKASLEDLFGEQNLDSAIKKEVYELASCYFENTGNLQFIKKQLPNIAQISTVNDMLADDFDRDGVKDLLLVGNNYEISTQLGRMDASHGIILSFKDNGPKWNKNIPIDISGPARSIEKATINNKEHYIIGINNSKPLFLERIINE</sequence>
<dbReference type="EMBL" id="PVYX01000001">
    <property type="protein sequence ID" value="PRX56498.1"/>
    <property type="molecule type" value="Genomic_DNA"/>
</dbReference>
<gene>
    <name evidence="3" type="ORF">CLV81_0495</name>
</gene>
<proteinExistence type="predicted"/>
<dbReference type="AlphaFoldDB" id="A0A2T0MFZ0"/>
<keyword evidence="1" id="KW-0732">Signal</keyword>
<dbReference type="Pfam" id="PF13517">
    <property type="entry name" value="FG-GAP_3"/>
    <property type="match status" value="6"/>
</dbReference>
<dbReference type="Pfam" id="PF07593">
    <property type="entry name" value="UnbV_ASPIC"/>
    <property type="match status" value="1"/>
</dbReference>
<organism evidence="3 4">
    <name type="scientific">Flagellimonas meridianipacifica</name>
    <dbReference type="NCBI Taxonomy" id="1080225"/>
    <lineage>
        <taxon>Bacteria</taxon>
        <taxon>Pseudomonadati</taxon>
        <taxon>Bacteroidota</taxon>
        <taxon>Flavobacteriia</taxon>
        <taxon>Flavobacteriales</taxon>
        <taxon>Flavobacteriaceae</taxon>
        <taxon>Flagellimonas</taxon>
    </lineage>
</organism>
<dbReference type="InterPro" id="IPR013517">
    <property type="entry name" value="FG-GAP"/>
</dbReference>
<dbReference type="InterPro" id="IPR011519">
    <property type="entry name" value="UnbV_ASPIC"/>
</dbReference>
<evidence type="ECO:0000313" key="4">
    <source>
        <dbReference type="Proteomes" id="UP000237640"/>
    </source>
</evidence>
<evidence type="ECO:0000313" key="3">
    <source>
        <dbReference type="EMBL" id="PRX56498.1"/>
    </source>
</evidence>
<dbReference type="Gene3D" id="2.130.10.130">
    <property type="entry name" value="Integrin alpha, N-terminal"/>
    <property type="match status" value="5"/>
</dbReference>
<dbReference type="OrthoDB" id="9816120at2"/>
<dbReference type="SUPFAM" id="SSF69318">
    <property type="entry name" value="Integrin alpha N-terminal domain"/>
    <property type="match status" value="2"/>
</dbReference>
<accession>A0A2T0MFZ0</accession>
<dbReference type="Proteomes" id="UP000237640">
    <property type="component" value="Unassembled WGS sequence"/>
</dbReference>
<comment type="caution">
    <text evidence="3">The sequence shown here is derived from an EMBL/GenBank/DDBJ whole genome shotgun (WGS) entry which is preliminary data.</text>
</comment>